<keyword evidence="5" id="KW-0030">Aminoacyl-tRNA synthetase</keyword>
<protein>
    <submittedName>
        <fullName evidence="6">Uncharacterized protein</fullName>
    </submittedName>
</protein>
<gene>
    <name evidence="6" type="ORF">E2I00_014514</name>
</gene>
<dbReference type="GO" id="GO:0004822">
    <property type="term" value="F:isoleucine-tRNA ligase activity"/>
    <property type="evidence" value="ECO:0007669"/>
    <property type="project" value="TreeGrafter"/>
</dbReference>
<evidence type="ECO:0000256" key="1">
    <source>
        <dbReference type="ARBA" id="ARBA00022598"/>
    </source>
</evidence>
<dbReference type="GO" id="GO:0005739">
    <property type="term" value="C:mitochondrion"/>
    <property type="evidence" value="ECO:0007669"/>
    <property type="project" value="TreeGrafter"/>
</dbReference>
<dbReference type="PANTHER" id="PTHR42765">
    <property type="entry name" value="SOLEUCYL-TRNA SYNTHETASE"/>
    <property type="match status" value="1"/>
</dbReference>
<dbReference type="GO" id="GO:0032543">
    <property type="term" value="P:mitochondrial translation"/>
    <property type="evidence" value="ECO:0007669"/>
    <property type="project" value="TreeGrafter"/>
</dbReference>
<dbReference type="EMBL" id="SGJD01002953">
    <property type="protein sequence ID" value="KAB0393883.1"/>
    <property type="molecule type" value="Genomic_DNA"/>
</dbReference>
<name>A0A643C0T4_BALPH</name>
<dbReference type="GO" id="GO:0005524">
    <property type="term" value="F:ATP binding"/>
    <property type="evidence" value="ECO:0007669"/>
    <property type="project" value="UniProtKB-KW"/>
</dbReference>
<evidence type="ECO:0000256" key="3">
    <source>
        <dbReference type="ARBA" id="ARBA00022840"/>
    </source>
</evidence>
<reference evidence="6 7" key="1">
    <citation type="journal article" date="2019" name="PLoS ONE">
        <title>Genomic analyses reveal an absence of contemporary introgressive admixture between fin whales and blue whales, despite known hybrids.</title>
        <authorList>
            <person name="Westbury M.V."/>
            <person name="Petersen B."/>
            <person name="Lorenzen E.D."/>
        </authorList>
    </citation>
    <scope>NUCLEOTIDE SEQUENCE [LARGE SCALE GENOMIC DNA]</scope>
    <source>
        <strain evidence="6">FinWhale-01</strain>
    </source>
</reference>
<dbReference type="OrthoDB" id="10264412at2759"/>
<dbReference type="GO" id="GO:0006428">
    <property type="term" value="P:isoleucyl-tRNA aminoacylation"/>
    <property type="evidence" value="ECO:0007669"/>
    <property type="project" value="TreeGrafter"/>
</dbReference>
<evidence type="ECO:0000256" key="5">
    <source>
        <dbReference type="ARBA" id="ARBA00023146"/>
    </source>
</evidence>
<keyword evidence="3" id="KW-0067">ATP-binding</keyword>
<keyword evidence="1" id="KW-0436">Ligase</keyword>
<keyword evidence="7" id="KW-1185">Reference proteome</keyword>
<dbReference type="InterPro" id="IPR050081">
    <property type="entry name" value="Ile-tRNA_ligase"/>
</dbReference>
<dbReference type="PANTHER" id="PTHR42765:SF1">
    <property type="entry name" value="ISOLEUCINE--TRNA LIGASE, MITOCHONDRIAL"/>
    <property type="match status" value="1"/>
</dbReference>
<evidence type="ECO:0000256" key="2">
    <source>
        <dbReference type="ARBA" id="ARBA00022741"/>
    </source>
</evidence>
<sequence length="535" mass="60940">MAGAEHQVLEWRPECPAVPFELGPWEPDTQGICGATLPFLSPGKVRNQDKVSAIVSHRRHYWATSSPTQTWRSSRFYWLKIKEKETTEFCLQDGPPYANVKILPELGEKAQNLSSVKLESSFGKAANEKQKLAFSLWISEPHSLGLFQPVALFAMCPNPSTLLRNVPVLEISIYFLQINSPLLSSNYMTMTKQTGLVHTVPTHDKEDYSVDFQHNLLMNFSLNEDDIFTDVSEGTVVVINVLQAAKHLLKKDNLVFSYPYDWRTQKPVVTHQLLPKEVKSQIGGPDTLEYVPGQDILNVSFNRFSWLHVLPAESCVIIKVTVGSSVLNAARDVSKFRNTMCFFCEGGGGWFQYRTGFSSAKDMFVIDQYATLNCRILQTRLLSHINNMILENVIKVRLYCENENDLKSTQMKSNQINFTYLMLKNSRVFFVLSRIVQQGTGRSKIGRTSKECMCNGRFIYWKHLWQKCSRAQGYHSINADEIELKGTILINLEGDDISEEFSYKVIVMPTTKEKYPPCWKYTAASSDKLCPCVQK</sequence>
<evidence type="ECO:0000313" key="7">
    <source>
        <dbReference type="Proteomes" id="UP000437017"/>
    </source>
</evidence>
<dbReference type="SUPFAM" id="SSF50677">
    <property type="entry name" value="ValRS/IleRS/LeuRS editing domain"/>
    <property type="match status" value="1"/>
</dbReference>
<dbReference type="AlphaFoldDB" id="A0A643C0T4"/>
<keyword evidence="4" id="KW-0648">Protein biosynthesis</keyword>
<comment type="caution">
    <text evidence="6">The sequence shown here is derived from an EMBL/GenBank/DDBJ whole genome shotgun (WGS) entry which is preliminary data.</text>
</comment>
<proteinExistence type="predicted"/>
<accession>A0A643C0T4</accession>
<dbReference type="Gene3D" id="3.90.740.10">
    <property type="entry name" value="Valyl/Leucyl/Isoleucyl-tRNA synthetase, editing domain"/>
    <property type="match status" value="1"/>
</dbReference>
<organism evidence="6 7">
    <name type="scientific">Balaenoptera physalus</name>
    <name type="common">Fin whale</name>
    <name type="synonym">Balaena physalus</name>
    <dbReference type="NCBI Taxonomy" id="9770"/>
    <lineage>
        <taxon>Eukaryota</taxon>
        <taxon>Metazoa</taxon>
        <taxon>Chordata</taxon>
        <taxon>Craniata</taxon>
        <taxon>Vertebrata</taxon>
        <taxon>Euteleostomi</taxon>
        <taxon>Mammalia</taxon>
        <taxon>Eutheria</taxon>
        <taxon>Laurasiatheria</taxon>
        <taxon>Artiodactyla</taxon>
        <taxon>Whippomorpha</taxon>
        <taxon>Cetacea</taxon>
        <taxon>Mysticeti</taxon>
        <taxon>Balaenopteridae</taxon>
        <taxon>Balaenoptera</taxon>
    </lineage>
</organism>
<dbReference type="GO" id="GO:0002161">
    <property type="term" value="F:aminoacyl-tRNA deacylase activity"/>
    <property type="evidence" value="ECO:0007669"/>
    <property type="project" value="InterPro"/>
</dbReference>
<dbReference type="Proteomes" id="UP000437017">
    <property type="component" value="Unassembled WGS sequence"/>
</dbReference>
<evidence type="ECO:0000256" key="4">
    <source>
        <dbReference type="ARBA" id="ARBA00022917"/>
    </source>
</evidence>
<dbReference type="InterPro" id="IPR009008">
    <property type="entry name" value="Val/Leu/Ile-tRNA-synth_edit"/>
</dbReference>
<evidence type="ECO:0000313" key="6">
    <source>
        <dbReference type="EMBL" id="KAB0393883.1"/>
    </source>
</evidence>
<keyword evidence="2" id="KW-0547">Nucleotide-binding</keyword>